<dbReference type="RefSeq" id="WP_089385079.1">
    <property type="nucleotide sequence ID" value="NZ_FZNQ01000011.1"/>
</dbReference>
<keyword evidence="1" id="KW-1133">Transmembrane helix</keyword>
<protein>
    <submittedName>
        <fullName evidence="2">Uncharacterized protein</fullName>
    </submittedName>
</protein>
<organism evidence="2 3">
    <name type="scientific">Halorubrum vacuolatum</name>
    <name type="common">Natronobacterium vacuolatum</name>
    <dbReference type="NCBI Taxonomy" id="63740"/>
    <lineage>
        <taxon>Archaea</taxon>
        <taxon>Methanobacteriati</taxon>
        <taxon>Methanobacteriota</taxon>
        <taxon>Stenosarchaea group</taxon>
        <taxon>Halobacteria</taxon>
        <taxon>Halobacteriales</taxon>
        <taxon>Haloferacaceae</taxon>
        <taxon>Halorubrum</taxon>
    </lineage>
</organism>
<feature type="transmembrane region" description="Helical" evidence="1">
    <location>
        <begin position="25"/>
        <end position="46"/>
    </location>
</feature>
<dbReference type="OrthoDB" id="125215at2157"/>
<dbReference type="Proteomes" id="UP000198397">
    <property type="component" value="Unassembled WGS sequence"/>
</dbReference>
<proteinExistence type="predicted"/>
<keyword evidence="1" id="KW-0812">Transmembrane</keyword>
<evidence type="ECO:0000256" key="1">
    <source>
        <dbReference type="SAM" id="Phobius"/>
    </source>
</evidence>
<dbReference type="EMBL" id="FZNQ01000011">
    <property type="protein sequence ID" value="SNR51141.1"/>
    <property type="molecule type" value="Genomic_DNA"/>
</dbReference>
<evidence type="ECO:0000313" key="3">
    <source>
        <dbReference type="Proteomes" id="UP000198397"/>
    </source>
</evidence>
<dbReference type="AlphaFoldDB" id="A0A238WXS0"/>
<dbReference type="InterPro" id="IPR056613">
    <property type="entry name" value="DUF7287"/>
</dbReference>
<accession>A0A238WXS0</accession>
<evidence type="ECO:0000313" key="2">
    <source>
        <dbReference type="EMBL" id="SNR51141.1"/>
    </source>
</evidence>
<keyword evidence="1" id="KW-0472">Membrane</keyword>
<keyword evidence="3" id="KW-1185">Reference proteome</keyword>
<name>A0A238WXS0_HALVU</name>
<reference evidence="2 3" key="1">
    <citation type="submission" date="2017-06" db="EMBL/GenBank/DDBJ databases">
        <authorList>
            <person name="Kim H.J."/>
            <person name="Triplett B.A."/>
        </authorList>
    </citation>
    <scope>NUCLEOTIDE SEQUENCE [LARGE SCALE GENOMIC DNA]</scope>
    <source>
        <strain evidence="2 3">DSM 8800</strain>
    </source>
</reference>
<sequence>MSDERPCGHPPARSRSGAIDRGQTVLDFAIGMSVFLLAVAFVFAFVPSLLEPFATNKGANTIIAERGAAHLTETSLSAGSAPGVLSTACTVGFFEGEDPSGEACGWTHDADALEEEIGAGEFTSVNVTITRGGEVVSIGRESLAGGDDPPPDASISTASRIVDLNGETHRLTVRVW</sequence>
<dbReference type="Pfam" id="PF23958">
    <property type="entry name" value="DUF7287"/>
    <property type="match status" value="1"/>
</dbReference>
<gene>
    <name evidence="2" type="ORF">SAMN06264855_11115</name>
</gene>